<evidence type="ECO:0000259" key="2">
    <source>
        <dbReference type="Pfam" id="PF13548"/>
    </source>
</evidence>
<evidence type="ECO:0000256" key="1">
    <source>
        <dbReference type="SAM" id="Phobius"/>
    </source>
</evidence>
<dbReference type="Pfam" id="PF13548">
    <property type="entry name" value="DUF4126"/>
    <property type="match status" value="1"/>
</dbReference>
<proteinExistence type="predicted"/>
<sequence>MESLALTFSSGWASGVNAYLVVLVLGIAERVAPSTEIPDVLGRWEVLAVAGVMYAFEFVADKVPYVDSTWDVISTVIRPVVGGVIGTLIAGDSADLSGLTGGAVGGVSAFASHAVKAGTRMAANTMPEPFTNIGLSVGEDVVVLGLVWFAIEHPYIAAGIAGALLLVGLVVLWLAIRMIRRGWARFKAWRERRRTPRSPAALT</sequence>
<dbReference type="InterPro" id="IPR025196">
    <property type="entry name" value="DUF4126"/>
</dbReference>
<reference evidence="3 4" key="1">
    <citation type="submission" date="2020-07" db="EMBL/GenBank/DDBJ databases">
        <title>Sequencing the genomes of 1000 actinobacteria strains.</title>
        <authorList>
            <person name="Klenk H.-P."/>
        </authorList>
    </citation>
    <scope>NUCLEOTIDE SEQUENCE [LARGE SCALE GENOMIC DNA]</scope>
    <source>
        <strain evidence="3 4">DSM 103833</strain>
    </source>
</reference>
<keyword evidence="1" id="KW-0812">Transmembrane</keyword>
<keyword evidence="1" id="KW-0472">Membrane</keyword>
<comment type="caution">
    <text evidence="3">The sequence shown here is derived from an EMBL/GenBank/DDBJ whole genome shotgun (WGS) entry which is preliminary data.</text>
</comment>
<evidence type="ECO:0000313" key="4">
    <source>
        <dbReference type="Proteomes" id="UP000530424"/>
    </source>
</evidence>
<dbReference type="Proteomes" id="UP000530424">
    <property type="component" value="Unassembled WGS sequence"/>
</dbReference>
<accession>A0A853C633</accession>
<organism evidence="3 4">
    <name type="scientific">Nocardioides thalensis</name>
    <dbReference type="NCBI Taxonomy" id="1914755"/>
    <lineage>
        <taxon>Bacteria</taxon>
        <taxon>Bacillati</taxon>
        <taxon>Actinomycetota</taxon>
        <taxon>Actinomycetes</taxon>
        <taxon>Propionibacteriales</taxon>
        <taxon>Nocardioidaceae</taxon>
        <taxon>Nocardioides</taxon>
    </lineage>
</organism>
<evidence type="ECO:0000313" key="3">
    <source>
        <dbReference type="EMBL" id="NYJ02611.1"/>
    </source>
</evidence>
<dbReference type="EMBL" id="JACCFP010000001">
    <property type="protein sequence ID" value="NYJ02611.1"/>
    <property type="molecule type" value="Genomic_DNA"/>
</dbReference>
<dbReference type="RefSeq" id="WP_179668957.1">
    <property type="nucleotide sequence ID" value="NZ_JACCFP010000001.1"/>
</dbReference>
<keyword evidence="4" id="KW-1185">Reference proteome</keyword>
<protein>
    <recommendedName>
        <fullName evidence="2">DUF4126 domain-containing protein</fullName>
    </recommendedName>
</protein>
<feature type="transmembrane region" description="Helical" evidence="1">
    <location>
        <begin position="6"/>
        <end position="28"/>
    </location>
</feature>
<feature type="transmembrane region" description="Helical" evidence="1">
    <location>
        <begin position="130"/>
        <end position="149"/>
    </location>
</feature>
<keyword evidence="1" id="KW-1133">Transmembrane helix</keyword>
<feature type="domain" description="DUF4126" evidence="2">
    <location>
        <begin position="4"/>
        <end position="172"/>
    </location>
</feature>
<dbReference type="AlphaFoldDB" id="A0A853C633"/>
<gene>
    <name evidence="3" type="ORF">HNR19_003309</name>
</gene>
<feature type="transmembrane region" description="Helical" evidence="1">
    <location>
        <begin position="155"/>
        <end position="176"/>
    </location>
</feature>
<name>A0A853C633_9ACTN</name>